<dbReference type="GO" id="GO:0009873">
    <property type="term" value="P:ethylene-activated signaling pathway"/>
    <property type="evidence" value="ECO:0007669"/>
    <property type="project" value="UniProtKB-KW"/>
</dbReference>
<gene>
    <name evidence="9" type="ORF">LTRI10_LOCUS37474</name>
</gene>
<evidence type="ECO:0000256" key="5">
    <source>
        <dbReference type="ARBA" id="ARBA00023163"/>
    </source>
</evidence>
<protein>
    <recommendedName>
        <fullName evidence="8">AP2/ERF domain-containing protein</fullName>
    </recommendedName>
</protein>
<feature type="compositionally biased region" description="Low complexity" evidence="7">
    <location>
        <begin position="17"/>
        <end position="29"/>
    </location>
</feature>
<dbReference type="GO" id="GO:0003700">
    <property type="term" value="F:DNA-binding transcription factor activity"/>
    <property type="evidence" value="ECO:0007669"/>
    <property type="project" value="InterPro"/>
</dbReference>
<evidence type="ECO:0000256" key="7">
    <source>
        <dbReference type="SAM" id="MobiDB-lite"/>
    </source>
</evidence>
<feature type="compositionally biased region" description="Pro residues" evidence="7">
    <location>
        <begin position="170"/>
        <end position="181"/>
    </location>
</feature>
<feature type="region of interest" description="Disordered" evidence="7">
    <location>
        <begin position="214"/>
        <end position="241"/>
    </location>
</feature>
<keyword evidence="5" id="KW-0804">Transcription</keyword>
<dbReference type="InterPro" id="IPR036955">
    <property type="entry name" value="AP2/ERF_dom_sf"/>
</dbReference>
<keyword evidence="4" id="KW-0238">DNA-binding</keyword>
<keyword evidence="6" id="KW-0539">Nucleus</keyword>
<feature type="compositionally biased region" description="Low complexity" evidence="7">
    <location>
        <begin position="37"/>
        <end position="46"/>
    </location>
</feature>
<dbReference type="PRINTS" id="PR00367">
    <property type="entry name" value="ETHRSPELEMNT"/>
</dbReference>
<evidence type="ECO:0000313" key="10">
    <source>
        <dbReference type="Proteomes" id="UP001497516"/>
    </source>
</evidence>
<dbReference type="Gene3D" id="3.30.730.10">
    <property type="entry name" value="AP2/ERF domain"/>
    <property type="match status" value="1"/>
</dbReference>
<evidence type="ECO:0000256" key="3">
    <source>
        <dbReference type="ARBA" id="ARBA00023015"/>
    </source>
</evidence>
<keyword evidence="3" id="KW-0805">Transcription regulation</keyword>
<feature type="region of interest" description="Disordered" evidence="7">
    <location>
        <begin position="150"/>
        <end position="188"/>
    </location>
</feature>
<dbReference type="InterPro" id="IPR001471">
    <property type="entry name" value="AP2/ERF_dom"/>
</dbReference>
<feature type="compositionally biased region" description="Low complexity" evidence="7">
    <location>
        <begin position="216"/>
        <end position="229"/>
    </location>
</feature>
<feature type="domain" description="AP2/ERF" evidence="8">
    <location>
        <begin position="61"/>
        <end position="118"/>
    </location>
</feature>
<dbReference type="AlphaFoldDB" id="A0AAV2FFS8"/>
<reference evidence="9 10" key="1">
    <citation type="submission" date="2024-04" db="EMBL/GenBank/DDBJ databases">
        <authorList>
            <person name="Fracassetti M."/>
        </authorList>
    </citation>
    <scope>NUCLEOTIDE SEQUENCE [LARGE SCALE GENOMIC DNA]</scope>
</reference>
<dbReference type="CDD" id="cd00018">
    <property type="entry name" value="AP2"/>
    <property type="match status" value="1"/>
</dbReference>
<evidence type="ECO:0000256" key="1">
    <source>
        <dbReference type="ARBA" id="ARBA00004123"/>
    </source>
</evidence>
<dbReference type="GO" id="GO:0005634">
    <property type="term" value="C:nucleus"/>
    <property type="evidence" value="ECO:0007669"/>
    <property type="project" value="UniProtKB-SubCell"/>
</dbReference>
<dbReference type="PANTHER" id="PTHR31677">
    <property type="entry name" value="AP2 DOMAIN CLASS TRANSCRIPTION FACTOR"/>
    <property type="match status" value="1"/>
</dbReference>
<organism evidence="9 10">
    <name type="scientific">Linum trigynum</name>
    <dbReference type="NCBI Taxonomy" id="586398"/>
    <lineage>
        <taxon>Eukaryota</taxon>
        <taxon>Viridiplantae</taxon>
        <taxon>Streptophyta</taxon>
        <taxon>Embryophyta</taxon>
        <taxon>Tracheophyta</taxon>
        <taxon>Spermatophyta</taxon>
        <taxon>Magnoliopsida</taxon>
        <taxon>eudicotyledons</taxon>
        <taxon>Gunneridae</taxon>
        <taxon>Pentapetalae</taxon>
        <taxon>rosids</taxon>
        <taxon>fabids</taxon>
        <taxon>Malpighiales</taxon>
        <taxon>Linaceae</taxon>
        <taxon>Linum</taxon>
    </lineage>
</organism>
<name>A0AAV2FFS8_9ROSI</name>
<feature type="region of interest" description="Disordered" evidence="7">
    <location>
        <begin position="1"/>
        <end position="63"/>
    </location>
</feature>
<feature type="compositionally biased region" description="Basic and acidic residues" evidence="7">
    <location>
        <begin position="1"/>
        <end position="11"/>
    </location>
</feature>
<keyword evidence="10" id="KW-1185">Reference proteome</keyword>
<evidence type="ECO:0000313" key="9">
    <source>
        <dbReference type="EMBL" id="CAL1397151.1"/>
    </source>
</evidence>
<dbReference type="SMART" id="SM00380">
    <property type="entry name" value="AP2"/>
    <property type="match status" value="1"/>
</dbReference>
<evidence type="ECO:0000256" key="2">
    <source>
        <dbReference type="ARBA" id="ARBA00022745"/>
    </source>
</evidence>
<evidence type="ECO:0000259" key="8">
    <source>
        <dbReference type="PROSITE" id="PS51032"/>
    </source>
</evidence>
<evidence type="ECO:0000256" key="6">
    <source>
        <dbReference type="ARBA" id="ARBA00023242"/>
    </source>
</evidence>
<dbReference type="SUPFAM" id="SSF54171">
    <property type="entry name" value="DNA-binding domain"/>
    <property type="match status" value="1"/>
</dbReference>
<dbReference type="PROSITE" id="PS51032">
    <property type="entry name" value="AP2_ERF"/>
    <property type="match status" value="1"/>
</dbReference>
<dbReference type="InterPro" id="IPR016177">
    <property type="entry name" value="DNA-bd_dom_sf"/>
</dbReference>
<evidence type="ECO:0000256" key="4">
    <source>
        <dbReference type="ARBA" id="ARBA00023125"/>
    </source>
</evidence>
<dbReference type="PANTHER" id="PTHR31677:SF49">
    <property type="entry name" value="ETHYLENE-RESPONSIVE TRANSCRIPTION FACTOR ERF086"/>
    <property type="match status" value="1"/>
</dbReference>
<dbReference type="EMBL" id="OZ034819">
    <property type="protein sequence ID" value="CAL1397151.1"/>
    <property type="molecule type" value="Genomic_DNA"/>
</dbReference>
<dbReference type="Pfam" id="PF00847">
    <property type="entry name" value="AP2"/>
    <property type="match status" value="1"/>
</dbReference>
<keyword evidence="2" id="KW-0936">Ethylene signaling pathway</keyword>
<sequence>MSTAASKHDQQPFHLHTTTSPAAAASGGTFTILQRNPATSSSSPPATERRGRRNKQAEPGRFLGVRRRPWGRYAAEIRDPTTKERHWLGTFDTAQEAALAYDRAALSMKGTQARTNFVYAQPNNNNNNHNNFHSLLSPYDPHQITFMPPPPHHHHPFLINYPAPKYDNSPPAPDRSPPPPAGDHDFSCLFPAADVDESNSGYLGCIVPDNCLRPPSSGSGSSSSSSNNGQPKTPSFGNAGLAFGGEESWSPSWDGYDSGDLSAVINSCRTMRVDDACMEGGNMMNPLYSSPGDRRYDEQNGDGSGAACYGGLAAASQSYGSGTSYGGESVDFGYSLF</sequence>
<dbReference type="FunFam" id="3.30.730.10:FF:000001">
    <property type="entry name" value="Ethylene-responsive transcription factor 2"/>
    <property type="match status" value="1"/>
</dbReference>
<accession>A0AAV2FFS8</accession>
<dbReference type="Proteomes" id="UP001497516">
    <property type="component" value="Chromosome 6"/>
</dbReference>
<dbReference type="GO" id="GO:0003677">
    <property type="term" value="F:DNA binding"/>
    <property type="evidence" value="ECO:0007669"/>
    <property type="project" value="UniProtKB-KW"/>
</dbReference>
<comment type="subcellular location">
    <subcellularLocation>
        <location evidence="1">Nucleus</location>
    </subcellularLocation>
</comment>
<proteinExistence type="predicted"/>